<gene>
    <name evidence="2" type="ORF">N5C05_20720</name>
</gene>
<organism evidence="2 3">
    <name type="scientific">Aquipseudomonas alcaligenes</name>
    <name type="common">Pseudomonas alcaligenes</name>
    <dbReference type="NCBI Taxonomy" id="43263"/>
    <lineage>
        <taxon>Bacteria</taxon>
        <taxon>Pseudomonadati</taxon>
        <taxon>Pseudomonadota</taxon>
        <taxon>Gammaproteobacteria</taxon>
        <taxon>Pseudomonadales</taxon>
        <taxon>Pseudomonadaceae</taxon>
        <taxon>Aquipseudomonas</taxon>
    </lineage>
</organism>
<comment type="caution">
    <text evidence="2">The sequence shown here is derived from an EMBL/GenBank/DDBJ whole genome shotgun (WGS) entry which is preliminary data.</text>
</comment>
<dbReference type="Proteomes" id="UP001158730">
    <property type="component" value="Unassembled WGS sequence"/>
</dbReference>
<reference evidence="2" key="1">
    <citation type="submission" date="2022-09" db="EMBL/GenBank/DDBJ databases">
        <title>Intensive care unit water sources are persistently colonized with multi-drug resistant bacteria and are the site of extensive horizontal gene transfer of antibiotic resistance genes.</title>
        <authorList>
            <person name="Diorio-Toth L."/>
        </authorList>
    </citation>
    <scope>NUCLEOTIDE SEQUENCE</scope>
    <source>
        <strain evidence="2">GD03990</strain>
    </source>
</reference>
<protein>
    <submittedName>
        <fullName evidence="2">Uncharacterized protein</fullName>
    </submittedName>
</protein>
<evidence type="ECO:0000313" key="3">
    <source>
        <dbReference type="Proteomes" id="UP001158730"/>
    </source>
</evidence>
<accession>A0AA42N434</accession>
<dbReference type="AlphaFoldDB" id="A0AA42N434"/>
<feature type="region of interest" description="Disordered" evidence="1">
    <location>
        <begin position="144"/>
        <end position="173"/>
    </location>
</feature>
<sequence length="173" mass="18331">MEGLAGLPPYSVFVGGGSIESSSRSKPAEQVGTHSGAGFCCRAELGSDGITALAGSLLSLCVSLLQALQSITSPSSIALRLTKFPLSIFLYPFGRHLAALRLSQSRHRRPAITLGHLGAVSAVCSLLGHQLASQIRQTQLLNHCPQSKDNGQPGPQRDHPHPRHHRTTSTAWA</sequence>
<name>A0AA42N434_AQUAC</name>
<dbReference type="EMBL" id="JAOBYN010000029">
    <property type="protein sequence ID" value="MDH1057173.1"/>
    <property type="molecule type" value="Genomic_DNA"/>
</dbReference>
<evidence type="ECO:0000313" key="2">
    <source>
        <dbReference type="EMBL" id="MDH1057173.1"/>
    </source>
</evidence>
<evidence type="ECO:0000256" key="1">
    <source>
        <dbReference type="SAM" id="MobiDB-lite"/>
    </source>
</evidence>
<proteinExistence type="predicted"/>